<dbReference type="OrthoDB" id="9784739at2"/>
<dbReference type="NCBIfam" id="TIGR01853">
    <property type="entry name" value="lipid_A_lpxD"/>
    <property type="match status" value="1"/>
</dbReference>
<dbReference type="InterPro" id="IPR001451">
    <property type="entry name" value="Hexapep"/>
</dbReference>
<keyword evidence="6 7" id="KW-0012">Acyltransferase</keyword>
<keyword evidence="1 7" id="KW-0444">Lipid biosynthesis</keyword>
<dbReference type="CDD" id="cd03352">
    <property type="entry name" value="LbH_LpxD"/>
    <property type="match status" value="1"/>
</dbReference>
<evidence type="ECO:0000256" key="1">
    <source>
        <dbReference type="ARBA" id="ARBA00022516"/>
    </source>
</evidence>
<dbReference type="SUPFAM" id="SSF51161">
    <property type="entry name" value="Trimeric LpxA-like enzymes"/>
    <property type="match status" value="1"/>
</dbReference>
<dbReference type="Gene3D" id="3.40.1390.10">
    <property type="entry name" value="MurE/MurF, N-terminal domain"/>
    <property type="match status" value="1"/>
</dbReference>
<gene>
    <name evidence="7 9" type="primary">lpxD</name>
    <name evidence="8" type="ORF">CLG85_002695</name>
    <name evidence="9" type="ORF">CLG85_15135</name>
</gene>
<keyword evidence="10" id="KW-1185">Reference proteome</keyword>
<evidence type="ECO:0000256" key="7">
    <source>
        <dbReference type="HAMAP-Rule" id="MF_00523"/>
    </source>
</evidence>
<dbReference type="EMBL" id="NTHN01000245">
    <property type="protein sequence ID" value="PBD18369.1"/>
    <property type="molecule type" value="Genomic_DNA"/>
</dbReference>
<comment type="pathway">
    <text evidence="7">Bacterial outer membrane biogenesis; LPS lipid A biosynthesis.</text>
</comment>
<reference evidence="10" key="2">
    <citation type="submission" date="2023-07" db="EMBL/GenBank/DDBJ databases">
        <title>Yangia mangrovi SAOS 153D genome.</title>
        <authorList>
            <person name="Verma A."/>
            <person name="Pal Y."/>
            <person name="Sundharam S."/>
            <person name="Bisht B."/>
            <person name="Srinivasan K."/>
        </authorList>
    </citation>
    <scope>NUCLEOTIDE SEQUENCE [LARGE SCALE GENOMIC DNA]</scope>
    <source>
        <strain evidence="10">SAOS 153D</strain>
    </source>
</reference>
<evidence type="ECO:0000256" key="4">
    <source>
        <dbReference type="ARBA" id="ARBA00022737"/>
    </source>
</evidence>
<dbReference type="HAMAP" id="MF_00523">
    <property type="entry name" value="LpxD"/>
    <property type="match status" value="1"/>
</dbReference>
<evidence type="ECO:0000256" key="6">
    <source>
        <dbReference type="ARBA" id="ARBA00023315"/>
    </source>
</evidence>
<dbReference type="UniPathway" id="UPA00973"/>
<reference evidence="9" key="1">
    <citation type="submission" date="2017-09" db="EMBL/GenBank/DDBJ databases">
        <title>Yangia sp. SAOS 153D whole genome sequencing.</title>
        <authorList>
            <person name="Verma A."/>
            <person name="Krishnamurthi S."/>
        </authorList>
    </citation>
    <scope>NUCLEOTIDE SEQUENCE [LARGE SCALE GENOMIC DNA]</scope>
    <source>
        <strain evidence="9">SAOS 153D</strain>
    </source>
</reference>
<dbReference type="Gene3D" id="2.160.10.10">
    <property type="entry name" value="Hexapeptide repeat proteins"/>
    <property type="match status" value="1"/>
</dbReference>
<dbReference type="EMBL" id="NTHN02000003">
    <property type="protein sequence ID" value="MCT4369311.1"/>
    <property type="molecule type" value="Genomic_DNA"/>
</dbReference>
<accession>A0A2A3JV66</accession>
<comment type="function">
    <text evidence="7">Catalyzes the N-acylation of UDP-3-O-acylglucosamine using 3-hydroxyacyl-ACP as the acyl donor. Is involved in the biosynthesis of lipid A, a phosphorylated glycolipid that anchors the lipopolysaccharide to the outer membrane of the cell.</text>
</comment>
<reference evidence="8" key="3">
    <citation type="submission" date="2024-05" db="EMBL/GenBank/DDBJ databases">
        <title>Yangia mangrovi SAOS 153D genome.</title>
        <authorList>
            <person name="Verma A."/>
            <person name="Pal Y."/>
            <person name="Sundharam S."/>
            <person name="Bisht B."/>
            <person name="Srinivasan K."/>
        </authorList>
    </citation>
    <scope>NUCLEOTIDE SEQUENCE</scope>
    <source>
        <strain evidence="8">SAOS 153D</strain>
    </source>
</reference>
<dbReference type="InterPro" id="IPR018357">
    <property type="entry name" value="Hexapep_transf_CS"/>
</dbReference>
<protein>
    <recommendedName>
        <fullName evidence="7">UDP-3-O-acylglucosamine N-acyltransferase</fullName>
        <ecNumber evidence="7">2.3.1.191</ecNumber>
    </recommendedName>
</protein>
<comment type="similarity">
    <text evidence="7">Belongs to the transferase hexapeptide repeat family. LpxD subfamily.</text>
</comment>
<dbReference type="Pfam" id="PF00132">
    <property type="entry name" value="Hexapep"/>
    <property type="match status" value="2"/>
</dbReference>
<dbReference type="GO" id="GO:0016410">
    <property type="term" value="F:N-acyltransferase activity"/>
    <property type="evidence" value="ECO:0007669"/>
    <property type="project" value="InterPro"/>
</dbReference>
<dbReference type="AlphaFoldDB" id="A0A2A3JV66"/>
<evidence type="ECO:0000313" key="8">
    <source>
        <dbReference type="EMBL" id="MCT4369311.1"/>
    </source>
</evidence>
<dbReference type="GO" id="GO:0103118">
    <property type="term" value="F:UDP-3-O-[(3R)-3-hydroxyacyl]-glucosamine N-acyltransferase activity"/>
    <property type="evidence" value="ECO:0007669"/>
    <property type="project" value="UniProtKB-EC"/>
</dbReference>
<dbReference type="Pfam" id="PF14602">
    <property type="entry name" value="Hexapep_2"/>
    <property type="match status" value="1"/>
</dbReference>
<evidence type="ECO:0000313" key="9">
    <source>
        <dbReference type="EMBL" id="PBD18369.1"/>
    </source>
</evidence>
<comment type="subunit">
    <text evidence="7">Homotrimer.</text>
</comment>
<organism evidence="9">
    <name type="scientific">Alloyangia mangrovi</name>
    <dbReference type="NCBI Taxonomy" id="1779329"/>
    <lineage>
        <taxon>Bacteria</taxon>
        <taxon>Pseudomonadati</taxon>
        <taxon>Pseudomonadota</taxon>
        <taxon>Alphaproteobacteria</taxon>
        <taxon>Rhodobacterales</taxon>
        <taxon>Roseobacteraceae</taxon>
        <taxon>Alloyangia</taxon>
    </lineage>
</organism>
<dbReference type="RefSeq" id="WP_095883006.1">
    <property type="nucleotide sequence ID" value="NZ_NTHN02000003.1"/>
</dbReference>
<dbReference type="NCBIfam" id="NF002060">
    <property type="entry name" value="PRK00892.1"/>
    <property type="match status" value="1"/>
</dbReference>
<dbReference type="EC" id="2.3.1.191" evidence="7"/>
<dbReference type="PANTHER" id="PTHR43378">
    <property type="entry name" value="UDP-3-O-ACYLGLUCOSAMINE N-ACYLTRANSFERASE"/>
    <property type="match status" value="1"/>
</dbReference>
<dbReference type="InterPro" id="IPR011004">
    <property type="entry name" value="Trimer_LpxA-like_sf"/>
</dbReference>
<dbReference type="GO" id="GO:0009245">
    <property type="term" value="P:lipid A biosynthetic process"/>
    <property type="evidence" value="ECO:0007669"/>
    <property type="project" value="UniProtKB-UniRule"/>
</dbReference>
<feature type="active site" description="Proton acceptor" evidence="7">
    <location>
        <position position="266"/>
    </location>
</feature>
<dbReference type="Proteomes" id="UP000217448">
    <property type="component" value="Unassembled WGS sequence"/>
</dbReference>
<dbReference type="GO" id="GO:0016020">
    <property type="term" value="C:membrane"/>
    <property type="evidence" value="ECO:0007669"/>
    <property type="project" value="GOC"/>
</dbReference>
<keyword evidence="2 7" id="KW-0441">Lipid A biosynthesis</keyword>
<keyword evidence="5 7" id="KW-0443">Lipid metabolism</keyword>
<keyword evidence="4 7" id="KW-0677">Repeat</keyword>
<dbReference type="PROSITE" id="PS00101">
    <property type="entry name" value="HEXAPEP_TRANSFERASES"/>
    <property type="match status" value="1"/>
</dbReference>
<evidence type="ECO:0000256" key="3">
    <source>
        <dbReference type="ARBA" id="ARBA00022679"/>
    </source>
</evidence>
<dbReference type="InterPro" id="IPR007691">
    <property type="entry name" value="LpxD"/>
</dbReference>
<sequence length="370" mass="38400">MSLDSTVHTHSIAQIAAALGLQAEGDVEIRIASVAEPAQAGEDQLALAMKPEFAAQIGEGRARAAMLWEGADWQAMGLQAAILAPRPRHALSGLSAMLDRGNGYGEGIHPTALVDPSAELGEGVSVGPYAVIGARVKIGARSVIGPQVFIGEDSTLGDDAVIHSGVRIGARCTIGKRFFGQFNCAIGGDGFSYVTPEVSGVEKARASLGEEGTQNAQQWARIHSLGAVTIGDDCEVGANATIDRGSVRDTRIGNGTKIDNLVMIGHNVVVGDNTLICGCCGIAGSTKIGSNVVLAGQTGVSDNIFIGDNVITGGGTKVLSNVPAGRVMLGYPAMKMESHVETYKGLRRLPRLFKEVAELKKSVSKLMGNE</sequence>
<evidence type="ECO:0000313" key="10">
    <source>
        <dbReference type="Proteomes" id="UP000217448"/>
    </source>
</evidence>
<evidence type="ECO:0000256" key="5">
    <source>
        <dbReference type="ARBA" id="ARBA00023098"/>
    </source>
</evidence>
<evidence type="ECO:0000256" key="2">
    <source>
        <dbReference type="ARBA" id="ARBA00022556"/>
    </source>
</evidence>
<comment type="catalytic activity">
    <reaction evidence="7">
        <text>a UDP-3-O-[(3R)-3-hydroxyacyl]-alpha-D-glucosamine + a (3R)-hydroxyacyl-[ACP] = a UDP-2-N,3-O-bis[(3R)-3-hydroxyacyl]-alpha-D-glucosamine + holo-[ACP] + H(+)</text>
        <dbReference type="Rhea" id="RHEA:53836"/>
        <dbReference type="Rhea" id="RHEA-COMP:9685"/>
        <dbReference type="Rhea" id="RHEA-COMP:9945"/>
        <dbReference type="ChEBI" id="CHEBI:15378"/>
        <dbReference type="ChEBI" id="CHEBI:64479"/>
        <dbReference type="ChEBI" id="CHEBI:78827"/>
        <dbReference type="ChEBI" id="CHEBI:137740"/>
        <dbReference type="ChEBI" id="CHEBI:137748"/>
        <dbReference type="EC" id="2.3.1.191"/>
    </reaction>
</comment>
<dbReference type="PANTHER" id="PTHR43378:SF2">
    <property type="entry name" value="UDP-3-O-ACYLGLUCOSAMINE N-ACYLTRANSFERASE 1, MITOCHONDRIAL-RELATED"/>
    <property type="match status" value="1"/>
</dbReference>
<name>A0A2A3JV66_9RHOB</name>
<keyword evidence="3 7" id="KW-0808">Transferase</keyword>
<comment type="caution">
    <text evidence="9">The sequence shown here is derived from an EMBL/GenBank/DDBJ whole genome shotgun (WGS) entry which is preliminary data.</text>
</comment>
<proteinExistence type="inferred from homology"/>